<proteinExistence type="predicted"/>
<reference evidence="1" key="1">
    <citation type="submission" date="2016-07" db="EMBL/GenBank/DDBJ databases">
        <title>De novo transcriptome assembly of four accessions of the metal hyperaccumulator plant Noccaea caerulescens.</title>
        <authorList>
            <person name="Blande D."/>
            <person name="Halimaa P."/>
            <person name="Tervahauta A.I."/>
            <person name="Aarts M.G."/>
            <person name="Karenlampi S.O."/>
        </authorList>
    </citation>
    <scope>NUCLEOTIDE SEQUENCE</scope>
</reference>
<sequence>MISMCMLNKISDLHLSYVFVIQMPLFENIDCISVGFQVSQKVGSCNHCASWLVLEWTSLKRARFKGLERRDAGFESKIDNRFFAFSNHPIDVFLCGDLVGV</sequence>
<organism evidence="1">
    <name type="scientific">Noccaea caerulescens</name>
    <name type="common">Alpine penny-cress</name>
    <name type="synonym">Thlaspi caerulescens</name>
    <dbReference type="NCBI Taxonomy" id="107243"/>
    <lineage>
        <taxon>Eukaryota</taxon>
        <taxon>Viridiplantae</taxon>
        <taxon>Streptophyta</taxon>
        <taxon>Embryophyta</taxon>
        <taxon>Tracheophyta</taxon>
        <taxon>Spermatophyta</taxon>
        <taxon>Magnoliopsida</taxon>
        <taxon>eudicotyledons</taxon>
        <taxon>Gunneridae</taxon>
        <taxon>Pentapetalae</taxon>
        <taxon>rosids</taxon>
        <taxon>malvids</taxon>
        <taxon>Brassicales</taxon>
        <taxon>Brassicaceae</taxon>
        <taxon>Coluteocarpeae</taxon>
        <taxon>Noccaea</taxon>
    </lineage>
</organism>
<accession>A0A1J3JV85</accession>
<dbReference type="EMBL" id="GEVM01009523">
    <property type="protein sequence ID" value="JAU96415.1"/>
    <property type="molecule type" value="Transcribed_RNA"/>
</dbReference>
<protein>
    <submittedName>
        <fullName evidence="1">Uncharacterized protein</fullName>
    </submittedName>
</protein>
<name>A0A1J3JV85_NOCCA</name>
<dbReference type="AlphaFoldDB" id="A0A1J3JV85"/>
<gene>
    <name evidence="1" type="ORF">MP_TR5477_c1_g1_i1_g.15119</name>
</gene>
<evidence type="ECO:0000313" key="1">
    <source>
        <dbReference type="EMBL" id="JAU96415.1"/>
    </source>
</evidence>